<comment type="caution">
    <text evidence="1">The sequence shown here is derived from an EMBL/GenBank/DDBJ whole genome shotgun (WGS) entry which is preliminary data.</text>
</comment>
<proteinExistence type="predicted"/>
<evidence type="ECO:0000313" key="1">
    <source>
        <dbReference type="EMBL" id="ODN41458.1"/>
    </source>
</evidence>
<dbReference type="EMBL" id="MDTU01000002">
    <property type="protein sequence ID" value="ODN41458.1"/>
    <property type="molecule type" value="Genomic_DNA"/>
</dbReference>
<protein>
    <submittedName>
        <fullName evidence="1">Uncharacterized protein</fullName>
    </submittedName>
</protein>
<gene>
    <name evidence="1" type="ORF">BGC07_15155</name>
</gene>
<evidence type="ECO:0000313" key="2">
    <source>
        <dbReference type="Proteomes" id="UP000094329"/>
    </source>
</evidence>
<sequence>MYINRQSDGHKAGDIAASRHSLYSIQKHKPDILFHPEECSAIFGRKGHLYFDFVLFDFYEQYSRNKFFSGSHAISLDQYKREGRMPYVINCMMIAQYLLTIKFGFTSEDFTFDVPNENLNSNQYLIDYKANNYKFNVPFIFMNAHFEKFYSQSHRTHSVSDNDHRPFEI</sequence>
<keyword evidence="2" id="KW-1185">Reference proteome</keyword>
<name>A0ABX2ZY90_9GAMM</name>
<dbReference type="Proteomes" id="UP000094329">
    <property type="component" value="Unassembled WGS sequence"/>
</dbReference>
<organism evidence="1 2">
    <name type="scientific">Piscirickettsia litoralis</name>
    <dbReference type="NCBI Taxonomy" id="1891921"/>
    <lineage>
        <taxon>Bacteria</taxon>
        <taxon>Pseudomonadati</taxon>
        <taxon>Pseudomonadota</taxon>
        <taxon>Gammaproteobacteria</taxon>
        <taxon>Thiotrichales</taxon>
        <taxon>Piscirickettsiaceae</taxon>
        <taxon>Piscirickettsia</taxon>
    </lineage>
</organism>
<reference evidence="1 2" key="1">
    <citation type="submission" date="2016-08" db="EMBL/GenBank/DDBJ databases">
        <title>Draft genome sequence of Candidatus Piscirickettsia litoralis, from seawater.</title>
        <authorList>
            <person name="Wan X."/>
            <person name="Lee A.J."/>
            <person name="Hou S."/>
            <person name="Donachie S.P."/>
        </authorList>
    </citation>
    <scope>NUCLEOTIDE SEQUENCE [LARGE SCALE GENOMIC DNA]</scope>
    <source>
        <strain evidence="1 2">Y2</strain>
    </source>
</reference>
<accession>A0ABX2ZY90</accession>